<dbReference type="PROSITE" id="PS51892">
    <property type="entry name" value="SUBTILASE"/>
    <property type="match status" value="1"/>
</dbReference>
<evidence type="ECO:0000259" key="7">
    <source>
        <dbReference type="Pfam" id="PF00082"/>
    </source>
</evidence>
<name>A0A5C7SCQ1_THASP</name>
<dbReference type="Pfam" id="PF00082">
    <property type="entry name" value="Peptidase_S8"/>
    <property type="match status" value="1"/>
</dbReference>
<evidence type="ECO:0000256" key="5">
    <source>
        <dbReference type="PROSITE-ProRule" id="PRU01240"/>
    </source>
</evidence>
<dbReference type="PROSITE" id="PS00136">
    <property type="entry name" value="SUBTILASE_ASP"/>
    <property type="match status" value="1"/>
</dbReference>
<feature type="domain" description="Peptidase S8/S53" evidence="7">
    <location>
        <begin position="174"/>
        <end position="418"/>
    </location>
</feature>
<dbReference type="InterPro" id="IPR023828">
    <property type="entry name" value="Peptidase_S8_Ser-AS"/>
</dbReference>
<protein>
    <recommendedName>
        <fullName evidence="7">Peptidase S8/S53 domain-containing protein</fullName>
    </recommendedName>
</protein>
<dbReference type="PROSITE" id="PS00137">
    <property type="entry name" value="SUBTILASE_HIS"/>
    <property type="match status" value="1"/>
</dbReference>
<keyword evidence="2 5" id="KW-0645">Protease</keyword>
<evidence type="ECO:0000256" key="1">
    <source>
        <dbReference type="ARBA" id="ARBA00011073"/>
    </source>
</evidence>
<dbReference type="Gene3D" id="3.40.50.200">
    <property type="entry name" value="Peptidase S8/S53 domain"/>
    <property type="match status" value="1"/>
</dbReference>
<sequence length="436" mass="44644">MSDTLPDSHAPETTGRFIVTFREGGQSDALAALKKGAGVAKSRLMSSAEFSDAGLNLEQLPDEGGVILEHLGIAVLRMDDAAAGTMAQDAGDDSAILAIEPEGIMYALGDTPAGGLSADYLRGFRDAADMLYRRATGAAEDDAMGAEIAAAFADSTAFTWGLQATKVATSRYTGKGIKVAVLDTGLDLKHPDFTGRSIVSRSFISGVASAQDGHGHGTHCTGTACGPRRPGVGRRYGVAYGAQIFIGKVLSDAGSGSDLGILAAIDWAVANKCHIISMSLGADVNSTSVAYETAGQRALNAGTLIVAAAGNNAQRSAGNFGFVGRPANSRTFMAVGALDANLRMGNFSARDTVRTAGTGVDIGGPGVAVYSAWPMPTRTRSLNGTSMATPHVAGIAALWAQASGDRGAALWQRLITTARALPLPVVDCGRGIVQAP</sequence>
<dbReference type="InterPro" id="IPR022398">
    <property type="entry name" value="Peptidase_S8_His-AS"/>
</dbReference>
<dbReference type="InterPro" id="IPR015500">
    <property type="entry name" value="Peptidase_S8_subtilisin-rel"/>
</dbReference>
<evidence type="ECO:0000256" key="6">
    <source>
        <dbReference type="RuleBase" id="RU003355"/>
    </source>
</evidence>
<dbReference type="GO" id="GO:0006508">
    <property type="term" value="P:proteolysis"/>
    <property type="evidence" value="ECO:0007669"/>
    <property type="project" value="UniProtKB-KW"/>
</dbReference>
<keyword evidence="4 5" id="KW-0720">Serine protease</keyword>
<gene>
    <name evidence="8" type="ORF">E6Q80_17005</name>
</gene>
<dbReference type="PANTHER" id="PTHR43806:SF11">
    <property type="entry name" value="CEREVISIN-RELATED"/>
    <property type="match status" value="1"/>
</dbReference>
<dbReference type="SUPFAM" id="SSF52743">
    <property type="entry name" value="Subtilisin-like"/>
    <property type="match status" value="1"/>
</dbReference>
<dbReference type="PANTHER" id="PTHR43806">
    <property type="entry name" value="PEPTIDASE S8"/>
    <property type="match status" value="1"/>
</dbReference>
<dbReference type="Proteomes" id="UP000321192">
    <property type="component" value="Unassembled WGS sequence"/>
</dbReference>
<dbReference type="GO" id="GO:0004252">
    <property type="term" value="F:serine-type endopeptidase activity"/>
    <property type="evidence" value="ECO:0007669"/>
    <property type="project" value="UniProtKB-UniRule"/>
</dbReference>
<dbReference type="EMBL" id="SSFD01000272">
    <property type="protein sequence ID" value="TXH81594.1"/>
    <property type="molecule type" value="Genomic_DNA"/>
</dbReference>
<dbReference type="InterPro" id="IPR050131">
    <property type="entry name" value="Peptidase_S8_subtilisin-like"/>
</dbReference>
<feature type="active site" description="Charge relay system" evidence="5">
    <location>
        <position position="216"/>
    </location>
</feature>
<evidence type="ECO:0000313" key="9">
    <source>
        <dbReference type="Proteomes" id="UP000321192"/>
    </source>
</evidence>
<feature type="active site" description="Charge relay system" evidence="5">
    <location>
        <position position="386"/>
    </location>
</feature>
<dbReference type="PRINTS" id="PR00723">
    <property type="entry name" value="SUBTILISIN"/>
</dbReference>
<reference evidence="8 9" key="1">
    <citation type="submission" date="2018-09" db="EMBL/GenBank/DDBJ databases">
        <title>Metagenome Assembled Genomes from an Advanced Water Purification Facility.</title>
        <authorList>
            <person name="Stamps B.W."/>
            <person name="Spear J.R."/>
        </authorList>
    </citation>
    <scope>NUCLEOTIDE SEQUENCE [LARGE SCALE GENOMIC DNA]</scope>
    <source>
        <strain evidence="8">Bin_27_1</strain>
    </source>
</reference>
<evidence type="ECO:0000256" key="3">
    <source>
        <dbReference type="ARBA" id="ARBA00022801"/>
    </source>
</evidence>
<evidence type="ECO:0000256" key="2">
    <source>
        <dbReference type="ARBA" id="ARBA00022670"/>
    </source>
</evidence>
<dbReference type="RefSeq" id="WP_276660565.1">
    <property type="nucleotide sequence ID" value="NZ_SSFD01000272.1"/>
</dbReference>
<dbReference type="InterPro" id="IPR023827">
    <property type="entry name" value="Peptidase_S8_Asp-AS"/>
</dbReference>
<comment type="similarity">
    <text evidence="1 5 6">Belongs to the peptidase S8 family.</text>
</comment>
<keyword evidence="3 5" id="KW-0378">Hydrolase</keyword>
<accession>A0A5C7SCQ1</accession>
<dbReference type="AlphaFoldDB" id="A0A5C7SCQ1"/>
<dbReference type="InterPro" id="IPR000209">
    <property type="entry name" value="Peptidase_S8/S53_dom"/>
</dbReference>
<proteinExistence type="inferred from homology"/>
<dbReference type="InterPro" id="IPR036852">
    <property type="entry name" value="Peptidase_S8/S53_dom_sf"/>
</dbReference>
<feature type="active site" description="Charge relay system" evidence="5">
    <location>
        <position position="183"/>
    </location>
</feature>
<organism evidence="8 9">
    <name type="scientific">Thauera aminoaromatica</name>
    <dbReference type="NCBI Taxonomy" id="164330"/>
    <lineage>
        <taxon>Bacteria</taxon>
        <taxon>Pseudomonadati</taxon>
        <taxon>Pseudomonadota</taxon>
        <taxon>Betaproteobacteria</taxon>
        <taxon>Rhodocyclales</taxon>
        <taxon>Zoogloeaceae</taxon>
        <taxon>Thauera</taxon>
    </lineage>
</organism>
<dbReference type="PROSITE" id="PS00138">
    <property type="entry name" value="SUBTILASE_SER"/>
    <property type="match status" value="1"/>
</dbReference>
<comment type="caution">
    <text evidence="8">The sequence shown here is derived from an EMBL/GenBank/DDBJ whole genome shotgun (WGS) entry which is preliminary data.</text>
</comment>
<evidence type="ECO:0000256" key="4">
    <source>
        <dbReference type="ARBA" id="ARBA00022825"/>
    </source>
</evidence>
<evidence type="ECO:0000313" key="8">
    <source>
        <dbReference type="EMBL" id="TXH81594.1"/>
    </source>
</evidence>